<keyword evidence="2" id="KW-1185">Reference proteome</keyword>
<evidence type="ECO:0000313" key="1">
    <source>
        <dbReference type="EMBL" id="MBL1077022.1"/>
    </source>
</evidence>
<comment type="caution">
    <text evidence="1">The sequence shown here is derived from an EMBL/GenBank/DDBJ whole genome shotgun (WGS) entry which is preliminary data.</text>
</comment>
<sequence length="103" mass="11192">MSTIYTPPSAPPRPCPPWCVEDHAPDEPDSRWSHYGSRIPVALSLEHCDATIFLYGADAFDNDVPRDHDITITSKGWSVTLSPAEARELGALLTAMAANAEEA</sequence>
<dbReference type="Proteomes" id="UP000602198">
    <property type="component" value="Unassembled WGS sequence"/>
</dbReference>
<dbReference type="InterPro" id="IPR054202">
    <property type="entry name" value="DUF6907"/>
</dbReference>
<organism evidence="1 2">
    <name type="scientific">Nocardia acididurans</name>
    <dbReference type="NCBI Taxonomy" id="2802282"/>
    <lineage>
        <taxon>Bacteria</taxon>
        <taxon>Bacillati</taxon>
        <taxon>Actinomycetota</taxon>
        <taxon>Actinomycetes</taxon>
        <taxon>Mycobacteriales</taxon>
        <taxon>Nocardiaceae</taxon>
        <taxon>Nocardia</taxon>
    </lineage>
</organism>
<evidence type="ECO:0008006" key="3">
    <source>
        <dbReference type="Google" id="ProtNLM"/>
    </source>
</evidence>
<gene>
    <name evidence="1" type="ORF">JK358_21730</name>
</gene>
<accession>A0ABS1M8Q6</accession>
<evidence type="ECO:0000313" key="2">
    <source>
        <dbReference type="Proteomes" id="UP000602198"/>
    </source>
</evidence>
<dbReference type="EMBL" id="JAERRJ010000008">
    <property type="protein sequence ID" value="MBL1077022.1"/>
    <property type="molecule type" value="Genomic_DNA"/>
</dbReference>
<protein>
    <recommendedName>
        <fullName evidence="3">DUF397 domain-containing protein</fullName>
    </recommendedName>
</protein>
<proteinExistence type="predicted"/>
<reference evidence="1 2" key="1">
    <citation type="submission" date="2021-01" db="EMBL/GenBank/DDBJ databases">
        <title>WGS of actinomycetes isolated from Thailand.</title>
        <authorList>
            <person name="Thawai C."/>
        </authorList>
    </citation>
    <scope>NUCLEOTIDE SEQUENCE [LARGE SCALE GENOMIC DNA]</scope>
    <source>
        <strain evidence="1 2">LPG 2</strain>
    </source>
</reference>
<dbReference type="Pfam" id="PF21848">
    <property type="entry name" value="DUF6907"/>
    <property type="match status" value="1"/>
</dbReference>
<dbReference type="RefSeq" id="WP_201949617.1">
    <property type="nucleotide sequence ID" value="NZ_JAERRJ010000008.1"/>
</dbReference>
<name>A0ABS1M8Q6_9NOCA</name>